<dbReference type="Pfam" id="PF00560">
    <property type="entry name" value="LRR_1"/>
    <property type="match status" value="5"/>
</dbReference>
<dbReference type="Gene3D" id="3.80.10.10">
    <property type="entry name" value="Ribonuclease Inhibitor"/>
    <property type="match status" value="3"/>
</dbReference>
<proteinExistence type="inferred from homology"/>
<keyword evidence="4" id="KW-0433">Leucine-rich repeat</keyword>
<dbReference type="InterPro" id="IPR001611">
    <property type="entry name" value="Leu-rich_rpt"/>
</dbReference>
<keyword evidence="9" id="KW-0472">Membrane</keyword>
<keyword evidence="16" id="KW-1185">Reference proteome</keyword>
<evidence type="ECO:0000313" key="15">
    <source>
        <dbReference type="EMBL" id="KAL2330019.1"/>
    </source>
</evidence>
<keyword evidence="7" id="KW-0677">Repeat</keyword>
<dbReference type="PANTHER" id="PTHR48061">
    <property type="entry name" value="LEUCINE-RICH REPEAT RECEPTOR PROTEIN KINASE EMS1-LIKE-RELATED"/>
    <property type="match status" value="1"/>
</dbReference>
<feature type="signal peptide" evidence="12">
    <location>
        <begin position="1"/>
        <end position="27"/>
    </location>
</feature>
<comment type="caution">
    <text evidence="15">The sequence shown here is derived from an EMBL/GenBank/DDBJ whole genome shotgun (WGS) entry which is preliminary data.</text>
</comment>
<feature type="chain" id="PRO_5044896629" description="Leucine-rich repeat-containing N-terminal plant-type domain-containing protein" evidence="12">
    <location>
        <begin position="28"/>
        <end position="938"/>
    </location>
</feature>
<evidence type="ECO:0000313" key="16">
    <source>
        <dbReference type="Proteomes" id="UP001603857"/>
    </source>
</evidence>
<sequence length="938" mass="105377">MWFGWSSAVSIQFLFLFSLFSFTYTNCLPLVPLARCHEDERYALLQFKERFVISKSASDDPFSYPKFASWNASTDCCLWDGIQCDNHTTHVITVDLSSSQIYGTMDANSTLFHLKHLRSLDLSDNHFNHSQIPSRIAELSQLRYLNLSLSNFFGEIPQQVLYLSKLLSLDLCSSQSPDAIHVLSLKISTLRSLILNSSNLETLLLDDVTISSVVPDIFTNVTSLQRLSLFNCELYGEFPTGVFHLPNLKYLNLGKNPDLTGKFPDFHSSAQITCLELFNTSFYGALPTSIGNLKSLNVLSISFCSFSGSIPSSFRNLTQLRYLEFENNKFQGNLPSFLVNLTKLSTLRVGSNEFTTDTITWICKLSAMNNLGLDFINISNQISSCFANLTQLSILTLPHTNLSGQLPSWIMNITNLAFMDLSHNNLLGEIPNSLFELVNLESLCVSYNLLEGELELEKFLRFKMLVHVGISFNKFSLINGKNPSNASLSPLQVLDLRSINLNEFPNFLRDLAKLSYLYMSNNSLNSIPSWMRGKTSLRGLIVSHNSLKGKISPLICKWKSLLHLDLSFNNLRGMIPSCLGSSIPSLQILVLKGNKLIGHIPHIYIITSALRMIDLSHNNLRGQLPRTLLNCRMLELIDVSHNQINDSFPFWLGTLPELKVVAFRDNHFYGSIRCPTTCTFPKLHIIDLSHNQFYGSLPSKTIQKWKSMKASNISKLKYEDYLMRTRLGNLGVLTDQCNYSFSIFNKGMTMVYETLQKFYDLIAIDLSSNKFNGEIPDVMGDLTGLVLLNLSNNMLSGSIPSALGKLSKLEALDLSCNHLSGKIPQQLAELTFMEYLNVSFNNLSGSIPQNNQFSTFEGSSFQGNQGLCGNILLFKKCEDYARSPFAPPSAFDDDQDSKFFSQFDWKVVLIGYGGGFIAGLALGRTFGQEVIVWLKRHV</sequence>
<dbReference type="Pfam" id="PF23598">
    <property type="entry name" value="LRR_14"/>
    <property type="match status" value="1"/>
</dbReference>
<evidence type="ECO:0000256" key="8">
    <source>
        <dbReference type="ARBA" id="ARBA00022989"/>
    </source>
</evidence>
<dbReference type="AlphaFoldDB" id="A0ABD1M2J1"/>
<comment type="subcellular location">
    <subcellularLocation>
        <location evidence="1">Cell membrane</location>
        <topology evidence="1">Single-pass type I membrane protein</topology>
    </subcellularLocation>
</comment>
<feature type="domain" description="Disease resistance R13L4/SHOC-2-like LRR" evidence="14">
    <location>
        <begin position="272"/>
        <end position="382"/>
    </location>
</feature>
<comment type="similarity">
    <text evidence="2">Belongs to the RLP family.</text>
</comment>
<dbReference type="Pfam" id="PF13855">
    <property type="entry name" value="LRR_8"/>
    <property type="match status" value="1"/>
</dbReference>
<keyword evidence="8" id="KW-1133">Transmembrane helix</keyword>
<dbReference type="InterPro" id="IPR046956">
    <property type="entry name" value="RLP23-like"/>
</dbReference>
<keyword evidence="11" id="KW-0325">Glycoprotein</keyword>
<dbReference type="SUPFAM" id="SSF52058">
    <property type="entry name" value="L domain-like"/>
    <property type="match status" value="3"/>
</dbReference>
<evidence type="ECO:0000256" key="1">
    <source>
        <dbReference type="ARBA" id="ARBA00004251"/>
    </source>
</evidence>
<name>A0ABD1M2J1_9FABA</name>
<evidence type="ECO:0000256" key="4">
    <source>
        <dbReference type="ARBA" id="ARBA00022614"/>
    </source>
</evidence>
<evidence type="ECO:0000256" key="5">
    <source>
        <dbReference type="ARBA" id="ARBA00022692"/>
    </source>
</evidence>
<keyword evidence="6 12" id="KW-0732">Signal</keyword>
<dbReference type="InterPro" id="IPR013210">
    <property type="entry name" value="LRR_N_plant-typ"/>
</dbReference>
<evidence type="ECO:0008006" key="17">
    <source>
        <dbReference type="Google" id="ProtNLM"/>
    </source>
</evidence>
<dbReference type="InterPro" id="IPR032675">
    <property type="entry name" value="LRR_dom_sf"/>
</dbReference>
<evidence type="ECO:0000256" key="12">
    <source>
        <dbReference type="SAM" id="SignalP"/>
    </source>
</evidence>
<feature type="domain" description="Leucine-rich repeat-containing N-terminal plant-type" evidence="13">
    <location>
        <begin position="37"/>
        <end position="85"/>
    </location>
</feature>
<dbReference type="PRINTS" id="PR00019">
    <property type="entry name" value="LEURICHRPT"/>
</dbReference>
<reference evidence="15 16" key="1">
    <citation type="submission" date="2024-08" db="EMBL/GenBank/DDBJ databases">
        <title>Insights into the chromosomal genome structure of Flemingia macrophylla.</title>
        <authorList>
            <person name="Ding Y."/>
            <person name="Zhao Y."/>
            <person name="Bi W."/>
            <person name="Wu M."/>
            <person name="Zhao G."/>
            <person name="Gong Y."/>
            <person name="Li W."/>
            <person name="Zhang P."/>
        </authorList>
    </citation>
    <scope>NUCLEOTIDE SEQUENCE [LARGE SCALE GENOMIC DNA]</scope>
    <source>
        <strain evidence="15">DYQJB</strain>
        <tissue evidence="15">Leaf</tissue>
    </source>
</reference>
<organism evidence="15 16">
    <name type="scientific">Flemingia macrophylla</name>
    <dbReference type="NCBI Taxonomy" id="520843"/>
    <lineage>
        <taxon>Eukaryota</taxon>
        <taxon>Viridiplantae</taxon>
        <taxon>Streptophyta</taxon>
        <taxon>Embryophyta</taxon>
        <taxon>Tracheophyta</taxon>
        <taxon>Spermatophyta</taxon>
        <taxon>Magnoliopsida</taxon>
        <taxon>eudicotyledons</taxon>
        <taxon>Gunneridae</taxon>
        <taxon>Pentapetalae</taxon>
        <taxon>rosids</taxon>
        <taxon>fabids</taxon>
        <taxon>Fabales</taxon>
        <taxon>Fabaceae</taxon>
        <taxon>Papilionoideae</taxon>
        <taxon>50 kb inversion clade</taxon>
        <taxon>NPAAA clade</taxon>
        <taxon>indigoferoid/millettioid clade</taxon>
        <taxon>Phaseoleae</taxon>
        <taxon>Flemingia</taxon>
    </lineage>
</organism>
<protein>
    <recommendedName>
        <fullName evidence="17">Leucine-rich repeat-containing N-terminal plant-type domain-containing protein</fullName>
    </recommendedName>
</protein>
<dbReference type="SUPFAM" id="SSF52047">
    <property type="entry name" value="RNI-like"/>
    <property type="match status" value="1"/>
</dbReference>
<evidence type="ECO:0000256" key="6">
    <source>
        <dbReference type="ARBA" id="ARBA00022729"/>
    </source>
</evidence>
<evidence type="ECO:0000256" key="9">
    <source>
        <dbReference type="ARBA" id="ARBA00023136"/>
    </source>
</evidence>
<evidence type="ECO:0000256" key="3">
    <source>
        <dbReference type="ARBA" id="ARBA00022475"/>
    </source>
</evidence>
<keyword evidence="10" id="KW-0675">Receptor</keyword>
<evidence type="ECO:0000256" key="2">
    <source>
        <dbReference type="ARBA" id="ARBA00009592"/>
    </source>
</evidence>
<evidence type="ECO:0000256" key="10">
    <source>
        <dbReference type="ARBA" id="ARBA00023170"/>
    </source>
</evidence>
<dbReference type="EMBL" id="JBGMDY010000006">
    <property type="protein sequence ID" value="KAL2330019.1"/>
    <property type="molecule type" value="Genomic_DNA"/>
</dbReference>
<keyword evidence="5" id="KW-0812">Transmembrane</keyword>
<gene>
    <name evidence="15" type="ORF">Fmac_017600</name>
</gene>
<evidence type="ECO:0000259" key="13">
    <source>
        <dbReference type="Pfam" id="PF08263"/>
    </source>
</evidence>
<dbReference type="InterPro" id="IPR003591">
    <property type="entry name" value="Leu-rich_rpt_typical-subtyp"/>
</dbReference>
<accession>A0ABD1M2J1</accession>
<keyword evidence="3" id="KW-1003">Cell membrane</keyword>
<dbReference type="GO" id="GO:0005886">
    <property type="term" value="C:plasma membrane"/>
    <property type="evidence" value="ECO:0007669"/>
    <property type="project" value="UniProtKB-SubCell"/>
</dbReference>
<dbReference type="FunFam" id="3.80.10.10:FF:000095">
    <property type="entry name" value="LRR receptor-like serine/threonine-protein kinase GSO1"/>
    <property type="match status" value="2"/>
</dbReference>
<dbReference type="SMART" id="SM00369">
    <property type="entry name" value="LRR_TYP"/>
    <property type="match status" value="9"/>
</dbReference>
<dbReference type="Pfam" id="PF08263">
    <property type="entry name" value="LRRNT_2"/>
    <property type="match status" value="1"/>
</dbReference>
<evidence type="ECO:0000256" key="7">
    <source>
        <dbReference type="ARBA" id="ARBA00022737"/>
    </source>
</evidence>
<dbReference type="Proteomes" id="UP001603857">
    <property type="component" value="Unassembled WGS sequence"/>
</dbReference>
<dbReference type="PANTHER" id="PTHR48061:SF29">
    <property type="entry name" value="RECEPTOR-LIKE KINASE FAMILY PROTEIN, PUTATIVE-RELATED"/>
    <property type="match status" value="1"/>
</dbReference>
<dbReference type="InterPro" id="IPR055414">
    <property type="entry name" value="LRR_R13L4/SHOC2-like"/>
</dbReference>
<evidence type="ECO:0000259" key="14">
    <source>
        <dbReference type="Pfam" id="PF23598"/>
    </source>
</evidence>
<evidence type="ECO:0000256" key="11">
    <source>
        <dbReference type="ARBA" id="ARBA00023180"/>
    </source>
</evidence>
<dbReference type="FunFam" id="3.80.10.10:FF:000041">
    <property type="entry name" value="LRR receptor-like serine/threonine-protein kinase ERECTA"/>
    <property type="match status" value="2"/>
</dbReference>